<dbReference type="HOGENOM" id="CLU_1885519_0_0_1"/>
<dbReference type="Proteomes" id="UP000001056">
    <property type="component" value="Unassembled WGS sequence"/>
</dbReference>
<dbReference type="OrthoDB" id="10366513at2759"/>
<protein>
    <submittedName>
        <fullName evidence="1">Uncharacterized protein</fullName>
    </submittedName>
</protein>
<dbReference type="AlphaFoldDB" id="Q2H6Q6"/>
<reference evidence="2" key="1">
    <citation type="journal article" date="2015" name="Genome Announc.">
        <title>Draft genome sequence of the cellulolytic fungus Chaetomium globosum.</title>
        <authorList>
            <person name="Cuomo C.A."/>
            <person name="Untereiner W.A."/>
            <person name="Ma L.-J."/>
            <person name="Grabherr M."/>
            <person name="Birren B.W."/>
        </authorList>
    </citation>
    <scope>NUCLEOTIDE SEQUENCE [LARGE SCALE GENOMIC DNA]</scope>
    <source>
        <strain evidence="2">ATCC 6205 / CBS 148.51 / DSM 1962 / NBRC 6347 / NRRL 1970</strain>
    </source>
</reference>
<sequence>MDNSLVGDIEVGGNGDAFLAMYTPRTHRGLPPAPPPRQSYLWPADRALHVSPAREPNQIELHGRVREQSTSALRSSKGMLRRAMVSSQQMEQFEPDAADCQTAAALIRDVFSHRPQLGSSVGLALPGSDFGTLRF</sequence>
<keyword evidence="2" id="KW-1185">Reference proteome</keyword>
<dbReference type="InParanoid" id="Q2H6Q6"/>
<organism evidence="1 2">
    <name type="scientific">Chaetomium globosum (strain ATCC 6205 / CBS 148.51 / DSM 1962 / NBRC 6347 / NRRL 1970)</name>
    <name type="common">Soil fungus</name>
    <dbReference type="NCBI Taxonomy" id="306901"/>
    <lineage>
        <taxon>Eukaryota</taxon>
        <taxon>Fungi</taxon>
        <taxon>Dikarya</taxon>
        <taxon>Ascomycota</taxon>
        <taxon>Pezizomycotina</taxon>
        <taxon>Sordariomycetes</taxon>
        <taxon>Sordariomycetidae</taxon>
        <taxon>Sordariales</taxon>
        <taxon>Chaetomiaceae</taxon>
        <taxon>Chaetomium</taxon>
    </lineage>
</organism>
<gene>
    <name evidence="1" type="ORF">CHGG_05659</name>
</gene>
<dbReference type="GeneID" id="4391249"/>
<evidence type="ECO:0000313" key="1">
    <source>
        <dbReference type="EMBL" id="EAQ89040.1"/>
    </source>
</evidence>
<proteinExistence type="predicted"/>
<evidence type="ECO:0000313" key="2">
    <source>
        <dbReference type="Proteomes" id="UP000001056"/>
    </source>
</evidence>
<name>Q2H6Q6_CHAGB</name>
<dbReference type="VEuPathDB" id="FungiDB:CHGG_05659"/>
<dbReference type="RefSeq" id="XP_001221754.1">
    <property type="nucleotide sequence ID" value="XM_001221753.1"/>
</dbReference>
<dbReference type="EMBL" id="CH408031">
    <property type="protein sequence ID" value="EAQ89040.1"/>
    <property type="molecule type" value="Genomic_DNA"/>
</dbReference>
<accession>Q2H6Q6</accession>